<evidence type="ECO:0000313" key="3">
    <source>
        <dbReference type="Proteomes" id="UP000825699"/>
    </source>
</evidence>
<keyword evidence="1" id="KW-1133">Transmembrane helix</keyword>
<name>A0AAJ1EBQ1_RHILE</name>
<dbReference type="InterPro" id="IPR013901">
    <property type="entry name" value="Anthrone_oxy"/>
</dbReference>
<proteinExistence type="predicted"/>
<dbReference type="Proteomes" id="UP000825699">
    <property type="component" value="Unassembled WGS sequence"/>
</dbReference>
<sequence length="162" mass="17311">MRSRVLGLSVTSVVFSGAIFGFFYAWVCSTMWGLDRADPRVAIAAMQAMNASVRNAVFFPAFFLTPVVLGLTVAAAHFSGRGAAAFWFGAAAAVYLVFGLMLTLTVNVPMNEALAASAVPDDVAAARDIWLDYSQRWQVWNQVRALASGIALVFAALGVARL</sequence>
<protein>
    <submittedName>
        <fullName evidence="2">DUF1772 domain-containing protein</fullName>
    </submittedName>
</protein>
<feature type="transmembrane region" description="Helical" evidence="1">
    <location>
        <begin position="6"/>
        <end position="27"/>
    </location>
</feature>
<organism evidence="2 3">
    <name type="scientific">Rhizobium leguminosarum</name>
    <dbReference type="NCBI Taxonomy" id="384"/>
    <lineage>
        <taxon>Bacteria</taxon>
        <taxon>Pseudomonadati</taxon>
        <taxon>Pseudomonadota</taxon>
        <taxon>Alphaproteobacteria</taxon>
        <taxon>Hyphomicrobiales</taxon>
        <taxon>Rhizobiaceae</taxon>
        <taxon>Rhizobium/Agrobacterium group</taxon>
        <taxon>Rhizobium</taxon>
    </lineage>
</organism>
<gene>
    <name evidence="2" type="ORF">HFO42_04830</name>
</gene>
<accession>A0AAJ1EBQ1</accession>
<evidence type="ECO:0000256" key="1">
    <source>
        <dbReference type="SAM" id="Phobius"/>
    </source>
</evidence>
<dbReference type="RefSeq" id="WP_222258988.1">
    <property type="nucleotide sequence ID" value="NZ_JAAXEB010000001.1"/>
</dbReference>
<feature type="transmembrane region" description="Helical" evidence="1">
    <location>
        <begin position="84"/>
        <end position="104"/>
    </location>
</feature>
<dbReference type="Pfam" id="PF08592">
    <property type="entry name" value="Anthrone_oxy"/>
    <property type="match status" value="1"/>
</dbReference>
<feature type="transmembrane region" description="Helical" evidence="1">
    <location>
        <begin position="143"/>
        <end position="160"/>
    </location>
</feature>
<feature type="transmembrane region" description="Helical" evidence="1">
    <location>
        <begin position="56"/>
        <end position="78"/>
    </location>
</feature>
<dbReference type="AlphaFoldDB" id="A0AAJ1EBQ1"/>
<evidence type="ECO:0000313" key="2">
    <source>
        <dbReference type="EMBL" id="MBY5627458.1"/>
    </source>
</evidence>
<dbReference type="EMBL" id="JAAXEP010000002">
    <property type="protein sequence ID" value="MBY5627458.1"/>
    <property type="molecule type" value="Genomic_DNA"/>
</dbReference>
<keyword evidence="1" id="KW-0812">Transmembrane</keyword>
<reference evidence="2" key="1">
    <citation type="submission" date="2020-04" db="EMBL/GenBank/DDBJ databases">
        <title>Global-level population genomics supports evidence of horizontal gene transfer on evolution of Rhizobia in Lentils.</title>
        <authorList>
            <person name="Gai Y."/>
            <person name="Cook D."/>
            <person name="Riely B."/>
        </authorList>
    </citation>
    <scope>NUCLEOTIDE SEQUENCE</scope>
    <source>
        <strain evidence="2">Derici101B</strain>
    </source>
</reference>
<comment type="caution">
    <text evidence="2">The sequence shown here is derived from an EMBL/GenBank/DDBJ whole genome shotgun (WGS) entry which is preliminary data.</text>
</comment>
<keyword evidence="1" id="KW-0472">Membrane</keyword>